<evidence type="ECO:0000256" key="4">
    <source>
        <dbReference type="ARBA" id="ARBA00022692"/>
    </source>
</evidence>
<dbReference type="SUPFAM" id="SSF161111">
    <property type="entry name" value="Cation efflux protein transmembrane domain-like"/>
    <property type="match status" value="1"/>
</dbReference>
<dbReference type="PANTHER" id="PTHR43840:SF50">
    <property type="entry name" value="MANGANESE EFFLUX SYSTEM PROTEIN MNES"/>
    <property type="match status" value="1"/>
</dbReference>
<sequence length="286" mass="31525">MEANEMKKGEKGAWISISAYILFSIFKLTMGNIGNSEALKADGLNNLTDVIASVAVLIGLRISQKPADENHKYGHLRAETIASLVASLIMFTVGLQVVIDSFRNLYNPVEERPDLYTGGVALVSSLFMYLVYRYNLKLSKRIGSKALFSAAQDNRSDALVSIGAAIGIAGSHFGLNWLDSLTAAIVGIIICLTAWGIFKEAAHDLTDGFEVKLLKEIEETINQTEGVKFVKNLRARLHGNHPIVDVTIFVDPSLTVIQSHDITVKIEDNLRKFHNIHHTHVHVEPH</sequence>
<feature type="transmembrane region" description="Helical" evidence="7">
    <location>
        <begin position="157"/>
        <end position="175"/>
    </location>
</feature>
<proteinExistence type="inferred from homology"/>
<dbReference type="Pfam" id="PF16916">
    <property type="entry name" value="ZT_dimer"/>
    <property type="match status" value="1"/>
</dbReference>
<evidence type="ECO:0000313" key="10">
    <source>
        <dbReference type="EMBL" id="OHX42009.1"/>
    </source>
</evidence>
<keyword evidence="4 7" id="KW-0812">Transmembrane</keyword>
<organism evidence="10 11">
    <name type="scientific">Cytobacillus oceanisediminis</name>
    <dbReference type="NCBI Taxonomy" id="665099"/>
    <lineage>
        <taxon>Bacteria</taxon>
        <taxon>Bacillati</taxon>
        <taxon>Bacillota</taxon>
        <taxon>Bacilli</taxon>
        <taxon>Bacillales</taxon>
        <taxon>Bacillaceae</taxon>
        <taxon>Cytobacillus</taxon>
    </lineage>
</organism>
<keyword evidence="5 7" id="KW-1133">Transmembrane helix</keyword>
<evidence type="ECO:0000256" key="1">
    <source>
        <dbReference type="ARBA" id="ARBA00004141"/>
    </source>
</evidence>
<evidence type="ECO:0000313" key="11">
    <source>
        <dbReference type="Proteomes" id="UP000180194"/>
    </source>
</evidence>
<feature type="transmembrane region" description="Helical" evidence="7">
    <location>
        <begin position="181"/>
        <end position="198"/>
    </location>
</feature>
<dbReference type="InterPro" id="IPR050291">
    <property type="entry name" value="CDF_Transporter"/>
</dbReference>
<dbReference type="Gene3D" id="1.20.1510.10">
    <property type="entry name" value="Cation efflux protein transmembrane domain"/>
    <property type="match status" value="1"/>
</dbReference>
<dbReference type="InterPro" id="IPR027470">
    <property type="entry name" value="Cation_efflux_CTD"/>
</dbReference>
<dbReference type="InterPro" id="IPR002524">
    <property type="entry name" value="Cation_efflux"/>
</dbReference>
<evidence type="ECO:0000259" key="9">
    <source>
        <dbReference type="Pfam" id="PF16916"/>
    </source>
</evidence>
<comment type="similarity">
    <text evidence="2">Belongs to the cation diffusion facilitator (CDF) transporter (TC 2.A.4) family.</text>
</comment>
<keyword evidence="3" id="KW-0813">Transport</keyword>
<dbReference type="EMBL" id="MBRJ01000053">
    <property type="protein sequence ID" value="OHX42009.1"/>
    <property type="molecule type" value="Genomic_DNA"/>
</dbReference>
<comment type="subcellular location">
    <subcellularLocation>
        <location evidence="1">Membrane</location>
        <topology evidence="1">Multi-pass membrane protein</topology>
    </subcellularLocation>
</comment>
<dbReference type="RefSeq" id="WP_009335620.1">
    <property type="nucleotide sequence ID" value="NZ_JAMAWK010000009.1"/>
</dbReference>
<evidence type="ECO:0000256" key="3">
    <source>
        <dbReference type="ARBA" id="ARBA00022448"/>
    </source>
</evidence>
<evidence type="ECO:0000256" key="6">
    <source>
        <dbReference type="ARBA" id="ARBA00023136"/>
    </source>
</evidence>
<evidence type="ECO:0000256" key="5">
    <source>
        <dbReference type="ARBA" id="ARBA00022989"/>
    </source>
</evidence>
<keyword evidence="6 7" id="KW-0472">Membrane</keyword>
<dbReference type="InterPro" id="IPR027469">
    <property type="entry name" value="Cation_efflux_TMD_sf"/>
</dbReference>
<feature type="transmembrane region" description="Helical" evidence="7">
    <location>
        <begin position="115"/>
        <end position="136"/>
    </location>
</feature>
<dbReference type="InterPro" id="IPR058533">
    <property type="entry name" value="Cation_efflux_TM"/>
</dbReference>
<comment type="caution">
    <text evidence="10">The sequence shown here is derived from an EMBL/GenBank/DDBJ whole genome shotgun (WGS) entry which is preliminary data.</text>
</comment>
<dbReference type="SUPFAM" id="SSF160240">
    <property type="entry name" value="Cation efflux protein cytoplasmic domain-like"/>
    <property type="match status" value="1"/>
</dbReference>
<dbReference type="PANTHER" id="PTHR43840">
    <property type="entry name" value="MITOCHONDRIAL METAL TRANSPORTER 1-RELATED"/>
    <property type="match status" value="1"/>
</dbReference>
<dbReference type="Pfam" id="PF01545">
    <property type="entry name" value="Cation_efflux"/>
    <property type="match status" value="1"/>
</dbReference>
<feature type="domain" description="Cation efflux protein cytoplasmic" evidence="9">
    <location>
        <begin position="214"/>
        <end position="286"/>
    </location>
</feature>
<dbReference type="InterPro" id="IPR036837">
    <property type="entry name" value="Cation_efflux_CTD_sf"/>
</dbReference>
<name>A0ABX3CLB5_9BACI</name>
<evidence type="ECO:0000256" key="2">
    <source>
        <dbReference type="ARBA" id="ARBA00008114"/>
    </source>
</evidence>
<keyword evidence="11" id="KW-1185">Reference proteome</keyword>
<protein>
    <submittedName>
        <fullName evidence="10">Transporter</fullName>
    </submittedName>
</protein>
<feature type="transmembrane region" description="Helical" evidence="7">
    <location>
        <begin position="12"/>
        <end position="31"/>
    </location>
</feature>
<feature type="transmembrane region" description="Helical" evidence="7">
    <location>
        <begin position="43"/>
        <end position="60"/>
    </location>
</feature>
<accession>A0ABX3CLB5</accession>
<evidence type="ECO:0000259" key="8">
    <source>
        <dbReference type="Pfam" id="PF01545"/>
    </source>
</evidence>
<feature type="transmembrane region" description="Helical" evidence="7">
    <location>
        <begin position="81"/>
        <end position="99"/>
    </location>
</feature>
<gene>
    <name evidence="10" type="ORF">BBV17_27760</name>
</gene>
<evidence type="ECO:0000256" key="7">
    <source>
        <dbReference type="SAM" id="Phobius"/>
    </source>
</evidence>
<dbReference type="Gene3D" id="3.30.70.1350">
    <property type="entry name" value="Cation efflux protein, cytoplasmic domain"/>
    <property type="match status" value="1"/>
</dbReference>
<dbReference type="Proteomes" id="UP000180194">
    <property type="component" value="Unassembled WGS sequence"/>
</dbReference>
<feature type="domain" description="Cation efflux protein transmembrane" evidence="8">
    <location>
        <begin position="14"/>
        <end position="205"/>
    </location>
</feature>
<dbReference type="NCBIfam" id="TIGR01297">
    <property type="entry name" value="CDF"/>
    <property type="match status" value="1"/>
</dbReference>
<reference evidence="10 11" key="1">
    <citation type="submission" date="2016-07" db="EMBL/GenBank/DDBJ databases">
        <title>Bacillus oceanisediminis whole genome.</title>
        <authorList>
            <person name="Pal Y."/>
            <person name="Verma A."/>
            <person name="Mual P."/>
            <person name="Srinivasan K."/>
        </authorList>
    </citation>
    <scope>NUCLEOTIDE SEQUENCE [LARGE SCALE GENOMIC DNA]</scope>
    <source>
        <strain evidence="10 11">Bhandara28</strain>
    </source>
</reference>